<dbReference type="SMART" id="SM00451">
    <property type="entry name" value="ZnF_U1"/>
    <property type="match status" value="2"/>
</dbReference>
<feature type="domain" description="U1-type" evidence="2">
    <location>
        <begin position="208"/>
        <end position="242"/>
    </location>
</feature>
<dbReference type="SUPFAM" id="SSF57667">
    <property type="entry name" value="beta-beta-alpha zinc fingers"/>
    <property type="match status" value="2"/>
</dbReference>
<dbReference type="InterPro" id="IPR036236">
    <property type="entry name" value="Znf_C2H2_sf"/>
</dbReference>
<dbReference type="GO" id="GO:0008270">
    <property type="term" value="F:zinc ion binding"/>
    <property type="evidence" value="ECO:0007669"/>
    <property type="project" value="InterPro"/>
</dbReference>
<feature type="region of interest" description="Disordered" evidence="1">
    <location>
        <begin position="116"/>
        <end position="157"/>
    </location>
</feature>
<feature type="compositionally biased region" description="Polar residues" evidence="1">
    <location>
        <begin position="554"/>
        <end position="567"/>
    </location>
</feature>
<feature type="compositionally biased region" description="Basic residues" evidence="1">
    <location>
        <begin position="140"/>
        <end position="149"/>
    </location>
</feature>
<dbReference type="PANTHER" id="PTHR47487:SF3">
    <property type="entry name" value="GLUTENIN, HIGH MOLECULAR WEIGHT SUBUNIT 12-LIKE"/>
    <property type="match status" value="1"/>
</dbReference>
<feature type="region of interest" description="Disordered" evidence="1">
    <location>
        <begin position="527"/>
        <end position="567"/>
    </location>
</feature>
<comment type="caution">
    <text evidence="3">The sequence shown here is derived from an EMBL/GenBank/DDBJ whole genome shotgun (WGS) entry which is preliminary data.</text>
</comment>
<proteinExistence type="predicted"/>
<dbReference type="AlphaFoldDB" id="A0AAN9NHG0"/>
<accession>A0AAN9NHG0</accession>
<dbReference type="InterPro" id="IPR003604">
    <property type="entry name" value="Matrin/U1-like-C_Znf_C2H2"/>
</dbReference>
<sequence length="567" mass="61263">MDSSGYKHRHQQQQHGDDPSQTSSYDQSSQPCYPYSNCNDNNSYAQDNQAQFQEYPNSIPIAPEPPHSTEPSHSHALNPVHPTPVQGSLNPAAVAAIAGALAQLVGNVDGLPRELSMPSQYRGTGRGGRRPFRGYGRDRFNHHRGRGRGRGYGSHISSHSSEATIANVADVPAADGSTSVMQPSSICGGQSSLPIPAQVPSALLQAPQRKLWCEICIAECNTPEMLEQHRNGKRHRKNLIVHEELQRLKALNGQQSGNISTSESNLTIKHEKAQESEIKGLPLEIAGSEATIDNHNDETEVQNNVEGVSEVQTEEPQEEPSENSIIQRCGLKRMMSVGRGGKYMRSDDGSRKLVEPPKPKHKPVTSLICELCNVKCDSLIVYNSHLTGKKHMSNFKRVHGYRPLNGQAGIKPLHSSGINSLPNANNFPVPQGASVQLGVSDPRNLLAHLLVTVLSNVQVPPTAPLSGPVADQIQAPTFMAESSHQPASQNLTETLVSDSMAYSEIENHAGKTKDQMPSVILQLDETAGSCSNGNTETVGGSSAKEETVVKQITPAENQVATNKQIPS</sequence>
<feature type="compositionally biased region" description="Basic residues" evidence="1">
    <location>
        <begin position="1"/>
        <end position="12"/>
    </location>
</feature>
<dbReference type="Gene3D" id="3.30.160.60">
    <property type="entry name" value="Classic Zinc Finger"/>
    <property type="match status" value="2"/>
</dbReference>
<feature type="region of interest" description="Disordered" evidence="1">
    <location>
        <begin position="57"/>
        <end position="82"/>
    </location>
</feature>
<dbReference type="Proteomes" id="UP001374584">
    <property type="component" value="Unassembled WGS sequence"/>
</dbReference>
<feature type="compositionally biased region" description="Polar residues" evidence="1">
    <location>
        <begin position="19"/>
        <end position="44"/>
    </location>
</feature>
<evidence type="ECO:0000313" key="4">
    <source>
        <dbReference type="Proteomes" id="UP001374584"/>
    </source>
</evidence>
<name>A0AAN9NHG0_PHACN</name>
<dbReference type="PANTHER" id="PTHR47487">
    <property type="entry name" value="OS06G0651300 PROTEIN-RELATED"/>
    <property type="match status" value="1"/>
</dbReference>
<keyword evidence="4" id="KW-1185">Reference proteome</keyword>
<dbReference type="GO" id="GO:0003676">
    <property type="term" value="F:nucleic acid binding"/>
    <property type="evidence" value="ECO:0007669"/>
    <property type="project" value="InterPro"/>
</dbReference>
<dbReference type="InterPro" id="IPR013087">
    <property type="entry name" value="Znf_C2H2_type"/>
</dbReference>
<gene>
    <name evidence="3" type="ORF">VNO80_06771</name>
</gene>
<dbReference type="EMBL" id="JAYMYR010000003">
    <property type="protein sequence ID" value="KAK7373365.1"/>
    <property type="molecule type" value="Genomic_DNA"/>
</dbReference>
<feature type="region of interest" description="Disordered" evidence="1">
    <location>
        <begin position="1"/>
        <end position="44"/>
    </location>
</feature>
<reference evidence="3 4" key="1">
    <citation type="submission" date="2024-01" db="EMBL/GenBank/DDBJ databases">
        <title>The genomes of 5 underutilized Papilionoideae crops provide insights into root nodulation and disease resistanc.</title>
        <authorList>
            <person name="Jiang F."/>
        </authorList>
    </citation>
    <scope>NUCLEOTIDE SEQUENCE [LARGE SCALE GENOMIC DNA]</scope>
    <source>
        <strain evidence="3">JINMINGXINNONG_FW02</strain>
        <tissue evidence="3">Leaves</tissue>
    </source>
</reference>
<evidence type="ECO:0000256" key="1">
    <source>
        <dbReference type="SAM" id="MobiDB-lite"/>
    </source>
</evidence>
<evidence type="ECO:0000313" key="3">
    <source>
        <dbReference type="EMBL" id="KAK7373365.1"/>
    </source>
</evidence>
<feature type="compositionally biased region" description="Polar residues" evidence="1">
    <location>
        <begin position="528"/>
        <end position="540"/>
    </location>
</feature>
<protein>
    <recommendedName>
        <fullName evidence="2">U1-type domain-containing protein</fullName>
    </recommendedName>
</protein>
<feature type="domain" description="U1-type" evidence="2">
    <location>
        <begin position="364"/>
        <end position="398"/>
    </location>
</feature>
<dbReference type="Pfam" id="PF12874">
    <property type="entry name" value="zf-met"/>
    <property type="match status" value="2"/>
</dbReference>
<evidence type="ECO:0000259" key="2">
    <source>
        <dbReference type="SMART" id="SM00451"/>
    </source>
</evidence>
<organism evidence="3 4">
    <name type="scientific">Phaseolus coccineus</name>
    <name type="common">Scarlet runner bean</name>
    <name type="synonym">Phaseolus multiflorus</name>
    <dbReference type="NCBI Taxonomy" id="3886"/>
    <lineage>
        <taxon>Eukaryota</taxon>
        <taxon>Viridiplantae</taxon>
        <taxon>Streptophyta</taxon>
        <taxon>Embryophyta</taxon>
        <taxon>Tracheophyta</taxon>
        <taxon>Spermatophyta</taxon>
        <taxon>Magnoliopsida</taxon>
        <taxon>eudicotyledons</taxon>
        <taxon>Gunneridae</taxon>
        <taxon>Pentapetalae</taxon>
        <taxon>rosids</taxon>
        <taxon>fabids</taxon>
        <taxon>Fabales</taxon>
        <taxon>Fabaceae</taxon>
        <taxon>Papilionoideae</taxon>
        <taxon>50 kb inversion clade</taxon>
        <taxon>NPAAA clade</taxon>
        <taxon>indigoferoid/millettioid clade</taxon>
        <taxon>Phaseoleae</taxon>
        <taxon>Phaseolus</taxon>
    </lineage>
</organism>